<dbReference type="PANTHER" id="PTHR46239">
    <property type="entry name" value="DNA REPAIR PROTEIN RAD51 HOMOLOG 3 RAD51C"/>
    <property type="match status" value="1"/>
</dbReference>
<dbReference type="GO" id="GO:0007131">
    <property type="term" value="P:reciprocal meiotic recombination"/>
    <property type="evidence" value="ECO:0007669"/>
    <property type="project" value="TreeGrafter"/>
</dbReference>
<evidence type="ECO:0000259" key="7">
    <source>
        <dbReference type="PROSITE" id="PS50162"/>
    </source>
</evidence>
<comment type="subcellular location">
    <subcellularLocation>
        <location evidence="1">Nucleus</location>
    </subcellularLocation>
</comment>
<name>A0A0D2MHI1_HYPSF</name>
<dbReference type="GO" id="GO:0000707">
    <property type="term" value="P:meiotic DNA recombinase assembly"/>
    <property type="evidence" value="ECO:0007669"/>
    <property type="project" value="TreeGrafter"/>
</dbReference>
<dbReference type="GO" id="GO:0005524">
    <property type="term" value="F:ATP binding"/>
    <property type="evidence" value="ECO:0007669"/>
    <property type="project" value="UniProtKB-KW"/>
</dbReference>
<dbReference type="PANTHER" id="PTHR46239:SF1">
    <property type="entry name" value="DNA REPAIR PROTEIN RAD51 HOMOLOG 3"/>
    <property type="match status" value="1"/>
</dbReference>
<evidence type="ECO:0000256" key="5">
    <source>
        <dbReference type="ARBA" id="ARBA00023204"/>
    </source>
</evidence>
<dbReference type="GO" id="GO:0008821">
    <property type="term" value="F:crossover junction DNA endonuclease activity"/>
    <property type="evidence" value="ECO:0007669"/>
    <property type="project" value="TreeGrafter"/>
</dbReference>
<dbReference type="OMA" id="FVDMQNM"/>
<keyword evidence="9" id="KW-1185">Reference proteome</keyword>
<dbReference type="Gene3D" id="3.40.50.300">
    <property type="entry name" value="P-loop containing nucleotide triphosphate hydrolases"/>
    <property type="match status" value="1"/>
</dbReference>
<dbReference type="InterPro" id="IPR052093">
    <property type="entry name" value="HR_Repair_Mediator"/>
</dbReference>
<gene>
    <name evidence="8" type="ORF">HYPSUDRAFT_86978</name>
</gene>
<dbReference type="GO" id="GO:0033065">
    <property type="term" value="C:Rad51C-XRCC3 complex"/>
    <property type="evidence" value="ECO:0007669"/>
    <property type="project" value="TreeGrafter"/>
</dbReference>
<evidence type="ECO:0000313" key="8">
    <source>
        <dbReference type="EMBL" id="KJA23108.1"/>
    </source>
</evidence>
<dbReference type="EMBL" id="KN817545">
    <property type="protein sequence ID" value="KJA23108.1"/>
    <property type="molecule type" value="Genomic_DNA"/>
</dbReference>
<evidence type="ECO:0000313" key="9">
    <source>
        <dbReference type="Proteomes" id="UP000054270"/>
    </source>
</evidence>
<sequence>MSQQPIPFRRSLLSLSLPKEISAALTRHGYESVADISSVSREDLATSLNLPLEMIQDLFARIQRPQDPIANPPLTLPASNMVQSEVRISTKCPPLDTLLDGGLSRGQILELSGPPGCPKERIAIDILKSFVEMDHEAIFLDCQNMTGPAALNSILTPTSTTLVYYQSMRALLDFLIFVQHLSHTLSSHPRVSILIINSISFLFQNPSSGNSQRNHYLEKLKQALHKASALHNVTIVITSQLSTKMVNADGTSGTFDSGGKGVMLPSLGPSYLPSAKSYRVILAPDGMFSGCVSDCIQSCLVHILEHPGGIELTELNTIIIAL</sequence>
<proteinExistence type="predicted"/>
<evidence type="ECO:0000256" key="4">
    <source>
        <dbReference type="ARBA" id="ARBA00022840"/>
    </source>
</evidence>
<dbReference type="GO" id="GO:0033063">
    <property type="term" value="C:Rad51B-Rad51C-Rad51D-XRCC2 complex"/>
    <property type="evidence" value="ECO:0007669"/>
    <property type="project" value="TreeGrafter"/>
</dbReference>
<keyword evidence="5" id="KW-0234">DNA repair</keyword>
<dbReference type="InterPro" id="IPR027417">
    <property type="entry name" value="P-loop_NTPase"/>
</dbReference>
<dbReference type="PROSITE" id="PS50162">
    <property type="entry name" value="RECA_2"/>
    <property type="match status" value="1"/>
</dbReference>
<keyword evidence="2" id="KW-0547">Nucleotide-binding</keyword>
<evidence type="ECO:0000256" key="6">
    <source>
        <dbReference type="ARBA" id="ARBA00023242"/>
    </source>
</evidence>
<dbReference type="OrthoDB" id="5957327at2759"/>
<organism evidence="8 9">
    <name type="scientific">Hypholoma sublateritium (strain FD-334 SS-4)</name>
    <dbReference type="NCBI Taxonomy" id="945553"/>
    <lineage>
        <taxon>Eukaryota</taxon>
        <taxon>Fungi</taxon>
        <taxon>Dikarya</taxon>
        <taxon>Basidiomycota</taxon>
        <taxon>Agaricomycotina</taxon>
        <taxon>Agaricomycetes</taxon>
        <taxon>Agaricomycetidae</taxon>
        <taxon>Agaricales</taxon>
        <taxon>Agaricineae</taxon>
        <taxon>Strophariaceae</taxon>
        <taxon>Hypholoma</taxon>
    </lineage>
</organism>
<dbReference type="GO" id="GO:0000400">
    <property type="term" value="F:four-way junction DNA binding"/>
    <property type="evidence" value="ECO:0007669"/>
    <property type="project" value="TreeGrafter"/>
</dbReference>
<dbReference type="Proteomes" id="UP000054270">
    <property type="component" value="Unassembled WGS sequence"/>
</dbReference>
<dbReference type="GO" id="GO:0005657">
    <property type="term" value="C:replication fork"/>
    <property type="evidence" value="ECO:0007669"/>
    <property type="project" value="TreeGrafter"/>
</dbReference>
<dbReference type="AlphaFoldDB" id="A0A0D2MHI1"/>
<keyword evidence="4" id="KW-0067">ATP-binding</keyword>
<evidence type="ECO:0000256" key="2">
    <source>
        <dbReference type="ARBA" id="ARBA00022741"/>
    </source>
</evidence>
<dbReference type="SUPFAM" id="SSF52540">
    <property type="entry name" value="P-loop containing nucleoside triphosphate hydrolases"/>
    <property type="match status" value="1"/>
</dbReference>
<keyword evidence="6" id="KW-0539">Nucleus</keyword>
<dbReference type="STRING" id="945553.A0A0D2MHI1"/>
<feature type="domain" description="RecA family profile 1" evidence="7">
    <location>
        <begin position="84"/>
        <end position="241"/>
    </location>
</feature>
<accession>A0A0D2MHI1</accession>
<dbReference type="GO" id="GO:0140664">
    <property type="term" value="F:ATP-dependent DNA damage sensor activity"/>
    <property type="evidence" value="ECO:0007669"/>
    <property type="project" value="InterPro"/>
</dbReference>
<evidence type="ECO:0000256" key="1">
    <source>
        <dbReference type="ARBA" id="ARBA00004123"/>
    </source>
</evidence>
<keyword evidence="3" id="KW-0227">DNA damage</keyword>
<reference evidence="9" key="1">
    <citation type="submission" date="2014-04" db="EMBL/GenBank/DDBJ databases">
        <title>Evolutionary Origins and Diversification of the Mycorrhizal Mutualists.</title>
        <authorList>
            <consortium name="DOE Joint Genome Institute"/>
            <consortium name="Mycorrhizal Genomics Consortium"/>
            <person name="Kohler A."/>
            <person name="Kuo A."/>
            <person name="Nagy L.G."/>
            <person name="Floudas D."/>
            <person name="Copeland A."/>
            <person name="Barry K.W."/>
            <person name="Cichocki N."/>
            <person name="Veneault-Fourrey C."/>
            <person name="LaButti K."/>
            <person name="Lindquist E.A."/>
            <person name="Lipzen A."/>
            <person name="Lundell T."/>
            <person name="Morin E."/>
            <person name="Murat C."/>
            <person name="Riley R."/>
            <person name="Ohm R."/>
            <person name="Sun H."/>
            <person name="Tunlid A."/>
            <person name="Henrissat B."/>
            <person name="Grigoriev I.V."/>
            <person name="Hibbett D.S."/>
            <person name="Martin F."/>
        </authorList>
    </citation>
    <scope>NUCLEOTIDE SEQUENCE [LARGE SCALE GENOMIC DNA]</scope>
    <source>
        <strain evidence="9">FD-334 SS-4</strain>
    </source>
</reference>
<protein>
    <recommendedName>
        <fullName evidence="7">RecA family profile 1 domain-containing protein</fullName>
    </recommendedName>
</protein>
<evidence type="ECO:0000256" key="3">
    <source>
        <dbReference type="ARBA" id="ARBA00022763"/>
    </source>
</evidence>
<dbReference type="InterPro" id="IPR020588">
    <property type="entry name" value="RecA_ATP-bd"/>
</dbReference>